<sequence length="364" mass="38737">MIAVRALFAESVHPSESRRDNPVVLDLDAGRVKITQFFIGTATVVIGLIGLLSAPSEEYDGIGVAVVVLVSLTTFPVSLRWFIGGWPTPKALVAYVVYADVSIGACLLLKQDLLTAIGGTVLFAVVTMFAVIAVRPLVYWMHMAATVLVLAIVCVRAALNDAASGWVVIAHSLTMLLMFGAPMILVIYVSELRSRAQQSLVDPLTGLRNRRGLFAAVETILLTSHKDRSAQMSAVVLDVDGMKHVNDTFGHHTGDAVLVDLAQHLRAVTSHSWVVARLGGDEFACVSVAEPGTTEPRIEALVAALSDTRVMSGLSVSVGSASTEVGVGDSEQAILLLLRTADAEMYRAKSARKQSGDYRGSVQG</sequence>
<gene>
    <name evidence="3" type="ORF">AABD04_11925</name>
</gene>
<dbReference type="CDD" id="cd01949">
    <property type="entry name" value="GGDEF"/>
    <property type="match status" value="1"/>
</dbReference>
<dbReference type="PANTHER" id="PTHR45138:SF9">
    <property type="entry name" value="DIGUANYLATE CYCLASE DGCM-RELATED"/>
    <property type="match status" value="1"/>
</dbReference>
<dbReference type="Pfam" id="PF00990">
    <property type="entry name" value="GGDEF"/>
    <property type="match status" value="1"/>
</dbReference>
<evidence type="ECO:0000313" key="3">
    <source>
        <dbReference type="EMBL" id="MEK8071541.1"/>
    </source>
</evidence>
<feature type="transmembrane region" description="Helical" evidence="1">
    <location>
        <begin position="91"/>
        <end position="109"/>
    </location>
</feature>
<dbReference type="PROSITE" id="PS50887">
    <property type="entry name" value="GGDEF"/>
    <property type="match status" value="1"/>
</dbReference>
<dbReference type="SMART" id="SM00267">
    <property type="entry name" value="GGDEF"/>
    <property type="match status" value="1"/>
</dbReference>
<feature type="transmembrane region" description="Helical" evidence="1">
    <location>
        <begin position="61"/>
        <end position="79"/>
    </location>
</feature>
<dbReference type="SUPFAM" id="SSF55073">
    <property type="entry name" value="Nucleotide cyclase"/>
    <property type="match status" value="1"/>
</dbReference>
<evidence type="ECO:0000256" key="1">
    <source>
        <dbReference type="SAM" id="Phobius"/>
    </source>
</evidence>
<feature type="domain" description="GGDEF" evidence="2">
    <location>
        <begin position="230"/>
        <end position="364"/>
    </location>
</feature>
<keyword evidence="1" id="KW-0812">Transmembrane</keyword>
<comment type="caution">
    <text evidence="3">The sequence shown here is derived from an EMBL/GenBank/DDBJ whole genome shotgun (WGS) entry which is preliminary data.</text>
</comment>
<feature type="transmembrane region" description="Helical" evidence="1">
    <location>
        <begin position="34"/>
        <end position="54"/>
    </location>
</feature>
<dbReference type="EMBL" id="JBBPCN010000001">
    <property type="protein sequence ID" value="MEK8071541.1"/>
    <property type="molecule type" value="Genomic_DNA"/>
</dbReference>
<keyword evidence="4" id="KW-1185">Reference proteome</keyword>
<dbReference type="InterPro" id="IPR050469">
    <property type="entry name" value="Diguanylate_Cyclase"/>
</dbReference>
<name>A0ABU9CVZ3_9NOCA</name>
<organism evidence="3 4">
    <name type="scientific">Rhodococcus navarretei</name>
    <dbReference type="NCBI Taxonomy" id="3128981"/>
    <lineage>
        <taxon>Bacteria</taxon>
        <taxon>Bacillati</taxon>
        <taxon>Actinomycetota</taxon>
        <taxon>Actinomycetes</taxon>
        <taxon>Mycobacteriales</taxon>
        <taxon>Nocardiaceae</taxon>
        <taxon>Rhodococcus</taxon>
    </lineage>
</organism>
<reference evidence="3 4" key="1">
    <citation type="submission" date="2024-03" db="EMBL/GenBank/DDBJ databases">
        <title>Rhodococcus navarretei sp. nov. and Pseudarthrobacter quantumdoti sp. nov., two new species with the ability to biosynthesize Quantum Dots isolated from soil samples at Union Glacier, Antarctica.</title>
        <authorList>
            <person name="Vargas M."/>
        </authorList>
    </citation>
    <scope>NUCLEOTIDE SEQUENCE [LARGE SCALE GENOMIC DNA]</scope>
    <source>
        <strain evidence="3 4">EXRC-4A-4</strain>
    </source>
</reference>
<proteinExistence type="predicted"/>
<feature type="transmembrane region" description="Helical" evidence="1">
    <location>
        <begin position="140"/>
        <end position="159"/>
    </location>
</feature>
<protein>
    <submittedName>
        <fullName evidence="3">GGDEF domain-containing protein</fullName>
        <ecNumber evidence="3">2.7.7.65</ecNumber>
    </submittedName>
</protein>
<dbReference type="InterPro" id="IPR043128">
    <property type="entry name" value="Rev_trsase/Diguanyl_cyclase"/>
</dbReference>
<dbReference type="InterPro" id="IPR000160">
    <property type="entry name" value="GGDEF_dom"/>
</dbReference>
<evidence type="ECO:0000313" key="4">
    <source>
        <dbReference type="Proteomes" id="UP001456513"/>
    </source>
</evidence>
<dbReference type="InterPro" id="IPR029787">
    <property type="entry name" value="Nucleotide_cyclase"/>
</dbReference>
<keyword evidence="3" id="KW-0548">Nucleotidyltransferase</keyword>
<dbReference type="Gene3D" id="3.30.70.270">
    <property type="match status" value="1"/>
</dbReference>
<feature type="transmembrane region" description="Helical" evidence="1">
    <location>
        <begin position="166"/>
        <end position="189"/>
    </location>
</feature>
<accession>A0ABU9CVZ3</accession>
<dbReference type="NCBIfam" id="TIGR00254">
    <property type="entry name" value="GGDEF"/>
    <property type="match status" value="1"/>
</dbReference>
<dbReference type="PANTHER" id="PTHR45138">
    <property type="entry name" value="REGULATORY COMPONENTS OF SENSORY TRANSDUCTION SYSTEM"/>
    <property type="match status" value="1"/>
</dbReference>
<feature type="transmembrane region" description="Helical" evidence="1">
    <location>
        <begin position="116"/>
        <end position="134"/>
    </location>
</feature>
<dbReference type="RefSeq" id="WP_341441307.1">
    <property type="nucleotide sequence ID" value="NZ_JBBPCN010000001.1"/>
</dbReference>
<dbReference type="EC" id="2.7.7.65" evidence="3"/>
<keyword evidence="1" id="KW-1133">Transmembrane helix</keyword>
<dbReference type="Proteomes" id="UP001456513">
    <property type="component" value="Unassembled WGS sequence"/>
</dbReference>
<dbReference type="GO" id="GO:0052621">
    <property type="term" value="F:diguanylate cyclase activity"/>
    <property type="evidence" value="ECO:0007669"/>
    <property type="project" value="UniProtKB-EC"/>
</dbReference>
<keyword evidence="3" id="KW-0808">Transferase</keyword>
<evidence type="ECO:0000259" key="2">
    <source>
        <dbReference type="PROSITE" id="PS50887"/>
    </source>
</evidence>
<keyword evidence="1" id="KW-0472">Membrane</keyword>